<dbReference type="Proteomes" id="UP000762676">
    <property type="component" value="Unassembled WGS sequence"/>
</dbReference>
<dbReference type="EMBL" id="BMAT01005456">
    <property type="protein sequence ID" value="GFR93415.1"/>
    <property type="molecule type" value="Genomic_DNA"/>
</dbReference>
<protein>
    <submittedName>
        <fullName evidence="2">Uncharacterized protein</fullName>
    </submittedName>
</protein>
<evidence type="ECO:0000313" key="3">
    <source>
        <dbReference type="Proteomes" id="UP000762676"/>
    </source>
</evidence>
<keyword evidence="3" id="KW-1185">Reference proteome</keyword>
<gene>
    <name evidence="2" type="ORF">ElyMa_002642600</name>
</gene>
<name>A0AAV4H7I5_9GAST</name>
<feature type="region of interest" description="Disordered" evidence="1">
    <location>
        <begin position="102"/>
        <end position="141"/>
    </location>
</feature>
<comment type="caution">
    <text evidence="2">The sequence shown here is derived from an EMBL/GenBank/DDBJ whole genome shotgun (WGS) entry which is preliminary data.</text>
</comment>
<accession>A0AAV4H7I5</accession>
<sequence>MCIPHKAQATTATTTTRSLVKIKPTPSEGTQLLLSTGGHQEELLSRVGGRSVAETRAGSAACETGSKKMAQLAGRLVLRVGEGGLLACLSSPAVVGRRQLAWPGRGSQAERETEKQTDRRTWPGRGSHTERETDRQKNMAR</sequence>
<reference evidence="2 3" key="1">
    <citation type="journal article" date="2021" name="Elife">
        <title>Chloroplast acquisition without the gene transfer in kleptoplastic sea slugs, Plakobranchus ocellatus.</title>
        <authorList>
            <person name="Maeda T."/>
            <person name="Takahashi S."/>
            <person name="Yoshida T."/>
            <person name="Shimamura S."/>
            <person name="Takaki Y."/>
            <person name="Nagai Y."/>
            <person name="Toyoda A."/>
            <person name="Suzuki Y."/>
            <person name="Arimoto A."/>
            <person name="Ishii H."/>
            <person name="Satoh N."/>
            <person name="Nishiyama T."/>
            <person name="Hasebe M."/>
            <person name="Maruyama T."/>
            <person name="Minagawa J."/>
            <person name="Obokata J."/>
            <person name="Shigenobu S."/>
        </authorList>
    </citation>
    <scope>NUCLEOTIDE SEQUENCE [LARGE SCALE GENOMIC DNA]</scope>
</reference>
<proteinExistence type="predicted"/>
<dbReference type="AlphaFoldDB" id="A0AAV4H7I5"/>
<evidence type="ECO:0000256" key="1">
    <source>
        <dbReference type="SAM" id="MobiDB-lite"/>
    </source>
</evidence>
<feature type="compositionally biased region" description="Basic and acidic residues" evidence="1">
    <location>
        <begin position="108"/>
        <end position="141"/>
    </location>
</feature>
<organism evidence="2 3">
    <name type="scientific">Elysia marginata</name>
    <dbReference type="NCBI Taxonomy" id="1093978"/>
    <lineage>
        <taxon>Eukaryota</taxon>
        <taxon>Metazoa</taxon>
        <taxon>Spiralia</taxon>
        <taxon>Lophotrochozoa</taxon>
        <taxon>Mollusca</taxon>
        <taxon>Gastropoda</taxon>
        <taxon>Heterobranchia</taxon>
        <taxon>Euthyneura</taxon>
        <taxon>Panpulmonata</taxon>
        <taxon>Sacoglossa</taxon>
        <taxon>Placobranchoidea</taxon>
        <taxon>Plakobranchidae</taxon>
        <taxon>Elysia</taxon>
    </lineage>
</organism>
<evidence type="ECO:0000313" key="2">
    <source>
        <dbReference type="EMBL" id="GFR93415.1"/>
    </source>
</evidence>